<feature type="compositionally biased region" description="Polar residues" evidence="1">
    <location>
        <begin position="1"/>
        <end position="10"/>
    </location>
</feature>
<protein>
    <submittedName>
        <fullName evidence="2">GD17722</fullName>
    </submittedName>
</protein>
<dbReference type="Proteomes" id="UP000000304">
    <property type="component" value="Unassembled WGS sequence"/>
</dbReference>
<evidence type="ECO:0000313" key="2">
    <source>
        <dbReference type="EMBL" id="EDX15287.1"/>
    </source>
</evidence>
<accession>B4NSV5</accession>
<evidence type="ECO:0000313" key="3">
    <source>
        <dbReference type="Proteomes" id="UP000000304"/>
    </source>
</evidence>
<gene>
    <name evidence="2" type="primary">Dsim\GD17722</name>
    <name evidence="2" type="ORF">Dsim_GD17722</name>
</gene>
<feature type="region of interest" description="Disordered" evidence="1">
    <location>
        <begin position="1"/>
        <end position="25"/>
    </location>
</feature>
<dbReference type="GO" id="GO:0071565">
    <property type="term" value="C:nBAF complex"/>
    <property type="evidence" value="ECO:0007669"/>
    <property type="project" value="TreeGrafter"/>
</dbReference>
<evidence type="ECO:0000256" key="1">
    <source>
        <dbReference type="SAM" id="MobiDB-lite"/>
    </source>
</evidence>
<dbReference type="PANTHER" id="PTHR12656:SF5">
    <property type="entry name" value="TRITHORAX GROUP PROTEIN OSA"/>
    <property type="match status" value="1"/>
</dbReference>
<dbReference type="AlphaFoldDB" id="B4NSV5"/>
<dbReference type="GO" id="GO:0016514">
    <property type="term" value="C:SWI/SNF complex"/>
    <property type="evidence" value="ECO:0007669"/>
    <property type="project" value="InterPro"/>
</dbReference>
<dbReference type="HOGENOM" id="CLU_1724239_0_0_1"/>
<proteinExistence type="predicted"/>
<name>B4NSV5_DROSI</name>
<sequence length="152" mass="17480">MQQPLLQQAAQREHPHPRQNPKHQHQRIFMAHQYGQLTECIWALEVPNVLLFDDSTVQLFGISNLPCLLTLLPEHILAEMFDERENEAVADDDADSCTTKSTISYNGSRHYEEMDFICCAEYTNRIDEAGSEKYVRNSVESHASNGSRQQFL</sequence>
<organism evidence="2 3">
    <name type="scientific">Drosophila simulans</name>
    <name type="common">Fruit fly</name>
    <dbReference type="NCBI Taxonomy" id="7240"/>
    <lineage>
        <taxon>Eukaryota</taxon>
        <taxon>Metazoa</taxon>
        <taxon>Ecdysozoa</taxon>
        <taxon>Arthropoda</taxon>
        <taxon>Hexapoda</taxon>
        <taxon>Insecta</taxon>
        <taxon>Pterygota</taxon>
        <taxon>Neoptera</taxon>
        <taxon>Endopterygota</taxon>
        <taxon>Diptera</taxon>
        <taxon>Brachycera</taxon>
        <taxon>Muscomorpha</taxon>
        <taxon>Ephydroidea</taxon>
        <taxon>Drosophilidae</taxon>
        <taxon>Drosophila</taxon>
        <taxon>Sophophora</taxon>
    </lineage>
</organism>
<dbReference type="GO" id="GO:0045893">
    <property type="term" value="P:positive regulation of DNA-templated transcription"/>
    <property type="evidence" value="ECO:0007669"/>
    <property type="project" value="TreeGrafter"/>
</dbReference>
<dbReference type="GO" id="GO:0006357">
    <property type="term" value="P:regulation of transcription by RNA polymerase II"/>
    <property type="evidence" value="ECO:0007669"/>
    <property type="project" value="TreeGrafter"/>
</dbReference>
<dbReference type="EMBL" id="CH982453">
    <property type="protein sequence ID" value="EDX15287.1"/>
    <property type="molecule type" value="Genomic_DNA"/>
</dbReference>
<dbReference type="GO" id="GO:0035060">
    <property type="term" value="C:brahma complex"/>
    <property type="evidence" value="ECO:0007669"/>
    <property type="project" value="InterPro"/>
</dbReference>
<dbReference type="GO" id="GO:0005654">
    <property type="term" value="C:nucleoplasm"/>
    <property type="evidence" value="ECO:0007669"/>
    <property type="project" value="TreeGrafter"/>
</dbReference>
<dbReference type="GO" id="GO:0031491">
    <property type="term" value="F:nucleosome binding"/>
    <property type="evidence" value="ECO:0007669"/>
    <property type="project" value="TreeGrafter"/>
</dbReference>
<reference evidence="2 3" key="1">
    <citation type="journal article" date="2007" name="Nature">
        <title>Evolution of genes and genomes on the Drosophila phylogeny.</title>
        <authorList>
            <consortium name="Drosophila 12 Genomes Consortium"/>
            <person name="Clark A.G."/>
            <person name="Eisen M.B."/>
            <person name="Smith D.R."/>
            <person name="Bergman C.M."/>
            <person name="Oliver B."/>
            <person name="Markow T.A."/>
            <person name="Kaufman T.C."/>
            <person name="Kellis M."/>
            <person name="Gelbart W."/>
            <person name="Iyer V.N."/>
            <person name="Pollard D.A."/>
            <person name="Sackton T.B."/>
            <person name="Larracuente A.M."/>
            <person name="Singh N.D."/>
            <person name="Abad J.P."/>
            <person name="Abt D.N."/>
            <person name="Adryan B."/>
            <person name="Aguade M."/>
            <person name="Akashi H."/>
            <person name="Anderson W.W."/>
            <person name="Aquadro C.F."/>
            <person name="Ardell D.H."/>
            <person name="Arguello R."/>
            <person name="Artieri C.G."/>
            <person name="Barbash D.A."/>
            <person name="Barker D."/>
            <person name="Barsanti P."/>
            <person name="Batterham P."/>
            <person name="Batzoglou S."/>
            <person name="Begun D."/>
            <person name="Bhutkar A."/>
            <person name="Blanco E."/>
            <person name="Bosak S.A."/>
            <person name="Bradley R.K."/>
            <person name="Brand A.D."/>
            <person name="Brent M.R."/>
            <person name="Brooks A.N."/>
            <person name="Brown R.H."/>
            <person name="Butlin R.K."/>
            <person name="Caggese C."/>
            <person name="Calvi B.R."/>
            <person name="Bernardo de Carvalho A."/>
            <person name="Caspi A."/>
            <person name="Castrezana S."/>
            <person name="Celniker S.E."/>
            <person name="Chang J.L."/>
            <person name="Chapple C."/>
            <person name="Chatterji S."/>
            <person name="Chinwalla A."/>
            <person name="Civetta A."/>
            <person name="Clifton S.W."/>
            <person name="Comeron J.M."/>
            <person name="Costello J.C."/>
            <person name="Coyne J.A."/>
            <person name="Daub J."/>
            <person name="David R.G."/>
            <person name="Delcher A.L."/>
            <person name="Delehaunty K."/>
            <person name="Do C.B."/>
            <person name="Ebling H."/>
            <person name="Edwards K."/>
            <person name="Eickbush T."/>
            <person name="Evans J.D."/>
            <person name="Filipski A."/>
            <person name="Findeiss S."/>
            <person name="Freyhult E."/>
            <person name="Fulton L."/>
            <person name="Fulton R."/>
            <person name="Garcia A.C."/>
            <person name="Gardiner A."/>
            <person name="Garfield D.A."/>
            <person name="Garvin B.E."/>
            <person name="Gibson G."/>
            <person name="Gilbert D."/>
            <person name="Gnerre S."/>
            <person name="Godfrey J."/>
            <person name="Good R."/>
            <person name="Gotea V."/>
            <person name="Gravely B."/>
            <person name="Greenberg A.J."/>
            <person name="Griffiths-Jones S."/>
            <person name="Gross S."/>
            <person name="Guigo R."/>
            <person name="Gustafson E.A."/>
            <person name="Haerty W."/>
            <person name="Hahn M.W."/>
            <person name="Halligan D.L."/>
            <person name="Halpern A.L."/>
            <person name="Halter G.M."/>
            <person name="Han M.V."/>
            <person name="Heger A."/>
            <person name="Hillier L."/>
            <person name="Hinrichs A.S."/>
            <person name="Holmes I."/>
            <person name="Hoskins R.A."/>
            <person name="Hubisz M.J."/>
            <person name="Hultmark D."/>
            <person name="Huntley M.A."/>
            <person name="Jaffe D.B."/>
            <person name="Jagadeeshan S."/>
            <person name="Jeck W.R."/>
            <person name="Johnson J."/>
            <person name="Jones C.D."/>
            <person name="Jordan W.C."/>
            <person name="Karpen G.H."/>
            <person name="Kataoka E."/>
            <person name="Keightley P.D."/>
            <person name="Kheradpour P."/>
            <person name="Kirkness E.F."/>
            <person name="Koerich L.B."/>
            <person name="Kristiansen K."/>
            <person name="Kudrna D."/>
            <person name="Kulathinal R.J."/>
            <person name="Kumar S."/>
            <person name="Kwok R."/>
            <person name="Lander E."/>
            <person name="Langley C.H."/>
            <person name="Lapoint R."/>
            <person name="Lazzaro B.P."/>
            <person name="Lee S.J."/>
            <person name="Levesque L."/>
            <person name="Li R."/>
            <person name="Lin C.F."/>
            <person name="Lin M.F."/>
            <person name="Lindblad-Toh K."/>
            <person name="Llopart A."/>
            <person name="Long M."/>
            <person name="Low L."/>
            <person name="Lozovsky E."/>
            <person name="Lu J."/>
            <person name="Luo M."/>
            <person name="Machado C.A."/>
            <person name="Makalowski W."/>
            <person name="Marzo M."/>
            <person name="Matsuda M."/>
            <person name="Matzkin L."/>
            <person name="McAllister B."/>
            <person name="McBride C.S."/>
            <person name="McKernan B."/>
            <person name="McKernan K."/>
            <person name="Mendez-Lago M."/>
            <person name="Minx P."/>
            <person name="Mollenhauer M.U."/>
            <person name="Montooth K."/>
            <person name="Mount S.M."/>
            <person name="Mu X."/>
            <person name="Myers E."/>
            <person name="Negre B."/>
            <person name="Newfeld S."/>
            <person name="Nielsen R."/>
            <person name="Noor M.A."/>
            <person name="O'Grady P."/>
            <person name="Pachter L."/>
            <person name="Papaceit M."/>
            <person name="Parisi M.J."/>
            <person name="Parisi M."/>
            <person name="Parts L."/>
            <person name="Pedersen J.S."/>
            <person name="Pesole G."/>
            <person name="Phillippy A.M."/>
            <person name="Ponting C.P."/>
            <person name="Pop M."/>
            <person name="Porcelli D."/>
            <person name="Powell J.R."/>
            <person name="Prohaska S."/>
            <person name="Pruitt K."/>
            <person name="Puig M."/>
            <person name="Quesneville H."/>
            <person name="Ram K.R."/>
            <person name="Rand D."/>
            <person name="Rasmussen M.D."/>
            <person name="Reed L.K."/>
            <person name="Reenan R."/>
            <person name="Reily A."/>
            <person name="Remington K.A."/>
            <person name="Rieger T.T."/>
            <person name="Ritchie M.G."/>
            <person name="Robin C."/>
            <person name="Rogers Y.H."/>
            <person name="Rohde C."/>
            <person name="Rozas J."/>
            <person name="Rubenfield M.J."/>
            <person name="Ruiz A."/>
            <person name="Russo S."/>
            <person name="Salzberg S.L."/>
            <person name="Sanchez-Gracia A."/>
            <person name="Saranga D.J."/>
            <person name="Sato H."/>
            <person name="Schaeffer S.W."/>
            <person name="Schatz M.C."/>
            <person name="Schlenke T."/>
            <person name="Schwartz R."/>
            <person name="Segarra C."/>
            <person name="Singh R.S."/>
            <person name="Sirot L."/>
            <person name="Sirota M."/>
            <person name="Sisneros N.B."/>
            <person name="Smith C.D."/>
            <person name="Smith T.F."/>
            <person name="Spieth J."/>
            <person name="Stage D.E."/>
            <person name="Stark A."/>
            <person name="Stephan W."/>
            <person name="Strausberg R.L."/>
            <person name="Strempel S."/>
            <person name="Sturgill D."/>
            <person name="Sutton G."/>
            <person name="Sutton G.G."/>
            <person name="Tao W."/>
            <person name="Teichmann S."/>
            <person name="Tobari Y.N."/>
            <person name="Tomimura Y."/>
            <person name="Tsolas J.M."/>
            <person name="Valente V.L."/>
            <person name="Venter E."/>
            <person name="Venter J.C."/>
            <person name="Vicario S."/>
            <person name="Vieira F.G."/>
            <person name="Vilella A.J."/>
            <person name="Villasante A."/>
            <person name="Walenz B."/>
            <person name="Wang J."/>
            <person name="Wasserman M."/>
            <person name="Watts T."/>
            <person name="Wilson D."/>
            <person name="Wilson R.K."/>
            <person name="Wing R.A."/>
            <person name="Wolfner M.F."/>
            <person name="Wong A."/>
            <person name="Wong G.K."/>
            <person name="Wu C.I."/>
            <person name="Wu G."/>
            <person name="Yamamoto D."/>
            <person name="Yang H.P."/>
            <person name="Yang S.P."/>
            <person name="Yorke J.A."/>
            <person name="Yoshida K."/>
            <person name="Zdobnov E."/>
            <person name="Zhang P."/>
            <person name="Zhang Y."/>
            <person name="Zimin A.V."/>
            <person name="Baldwin J."/>
            <person name="Abdouelleil A."/>
            <person name="Abdulkadir J."/>
            <person name="Abebe A."/>
            <person name="Abera B."/>
            <person name="Abreu J."/>
            <person name="Acer S.C."/>
            <person name="Aftuck L."/>
            <person name="Alexander A."/>
            <person name="An P."/>
            <person name="Anderson E."/>
            <person name="Anderson S."/>
            <person name="Arachi H."/>
            <person name="Azer M."/>
            <person name="Bachantsang P."/>
            <person name="Barry A."/>
            <person name="Bayul T."/>
            <person name="Berlin A."/>
            <person name="Bessette D."/>
            <person name="Bloom T."/>
            <person name="Blye J."/>
            <person name="Boguslavskiy L."/>
            <person name="Bonnet C."/>
            <person name="Boukhgalter B."/>
            <person name="Bourzgui I."/>
            <person name="Brown A."/>
            <person name="Cahill P."/>
            <person name="Channer S."/>
            <person name="Cheshatsang Y."/>
            <person name="Chuda L."/>
            <person name="Citroen M."/>
            <person name="Collymore A."/>
            <person name="Cooke P."/>
            <person name="Costello M."/>
            <person name="D'Aco K."/>
            <person name="Daza R."/>
            <person name="De Haan G."/>
            <person name="DeGray S."/>
            <person name="DeMaso C."/>
            <person name="Dhargay N."/>
            <person name="Dooley K."/>
            <person name="Dooley E."/>
            <person name="Doricent M."/>
            <person name="Dorje P."/>
            <person name="Dorjee K."/>
            <person name="Dupes A."/>
            <person name="Elong R."/>
            <person name="Falk J."/>
            <person name="Farina A."/>
            <person name="Faro S."/>
            <person name="Ferguson D."/>
            <person name="Fisher S."/>
            <person name="Foley C.D."/>
            <person name="Franke A."/>
            <person name="Friedrich D."/>
            <person name="Gadbois L."/>
            <person name="Gearin G."/>
            <person name="Gearin C.R."/>
            <person name="Giannoukos G."/>
            <person name="Goode T."/>
            <person name="Graham J."/>
            <person name="Grandbois E."/>
            <person name="Grewal S."/>
            <person name="Gyaltsen K."/>
            <person name="Hafez N."/>
            <person name="Hagos B."/>
            <person name="Hall J."/>
            <person name="Henson C."/>
            <person name="Hollinger A."/>
            <person name="Honan T."/>
            <person name="Huard M.D."/>
            <person name="Hughes L."/>
            <person name="Hurhula B."/>
            <person name="Husby M.E."/>
            <person name="Kamat A."/>
            <person name="Kanga B."/>
            <person name="Kashin S."/>
            <person name="Khazanovich D."/>
            <person name="Kisner P."/>
            <person name="Lance K."/>
            <person name="Lara M."/>
            <person name="Lee W."/>
            <person name="Lennon N."/>
            <person name="Letendre F."/>
            <person name="LeVine R."/>
            <person name="Lipovsky A."/>
            <person name="Liu X."/>
            <person name="Liu J."/>
            <person name="Liu S."/>
            <person name="Lokyitsang T."/>
            <person name="Lokyitsang Y."/>
            <person name="Lubonja R."/>
            <person name="Lui A."/>
            <person name="MacDonald P."/>
            <person name="Magnisalis V."/>
            <person name="Maru K."/>
            <person name="Matthews C."/>
            <person name="McCusker W."/>
            <person name="McDonough S."/>
            <person name="Mehta T."/>
            <person name="Meldrim J."/>
            <person name="Meneus L."/>
            <person name="Mihai O."/>
            <person name="Mihalev A."/>
            <person name="Mihova T."/>
            <person name="Mittelman R."/>
            <person name="Mlenga V."/>
            <person name="Montmayeur A."/>
            <person name="Mulrain L."/>
            <person name="Navidi A."/>
            <person name="Naylor J."/>
            <person name="Negash T."/>
            <person name="Nguyen T."/>
            <person name="Nguyen N."/>
            <person name="Nicol R."/>
            <person name="Norbu C."/>
            <person name="Norbu N."/>
            <person name="Novod N."/>
            <person name="O'Neill B."/>
            <person name="Osman S."/>
            <person name="Markiewicz E."/>
            <person name="Oyono O.L."/>
            <person name="Patti C."/>
            <person name="Phunkhang P."/>
            <person name="Pierre F."/>
            <person name="Priest M."/>
            <person name="Raghuraman S."/>
            <person name="Rege F."/>
            <person name="Reyes R."/>
            <person name="Rise C."/>
            <person name="Rogov P."/>
            <person name="Ross K."/>
            <person name="Ryan E."/>
            <person name="Settipalli S."/>
            <person name="Shea T."/>
            <person name="Sherpa N."/>
            <person name="Shi L."/>
            <person name="Shih D."/>
            <person name="Sparrow T."/>
            <person name="Spaulding J."/>
            <person name="Stalker J."/>
            <person name="Stange-Thomann N."/>
            <person name="Stavropoulos S."/>
            <person name="Stone C."/>
            <person name="Strader C."/>
            <person name="Tesfaye S."/>
            <person name="Thomson T."/>
            <person name="Thoulutsang Y."/>
            <person name="Thoulutsang D."/>
            <person name="Topham K."/>
            <person name="Topping I."/>
            <person name="Tsamla T."/>
            <person name="Vassiliev H."/>
            <person name="Vo A."/>
            <person name="Wangchuk T."/>
            <person name="Wangdi T."/>
            <person name="Weiand M."/>
            <person name="Wilkinson J."/>
            <person name="Wilson A."/>
            <person name="Yadav S."/>
            <person name="Young G."/>
            <person name="Yu Q."/>
            <person name="Zembek L."/>
            <person name="Zhong D."/>
            <person name="Zimmer A."/>
            <person name="Zwirko Z."/>
            <person name="Jaffe D.B."/>
            <person name="Alvarez P."/>
            <person name="Brockman W."/>
            <person name="Butler J."/>
            <person name="Chin C."/>
            <person name="Gnerre S."/>
            <person name="Grabherr M."/>
            <person name="Kleber M."/>
            <person name="Mauceli E."/>
            <person name="MacCallum I."/>
        </authorList>
    </citation>
    <scope>NUCLEOTIDE SEQUENCE [LARGE SCALE GENOMIC DNA]</scope>
    <source>
        <strain evidence="3">white501</strain>
    </source>
</reference>
<dbReference type="InterPro" id="IPR021906">
    <property type="entry name" value="BAF250/Osa"/>
</dbReference>
<keyword evidence="3" id="KW-1185">Reference proteome</keyword>
<dbReference type="PANTHER" id="PTHR12656">
    <property type="entry name" value="BRG-1 ASSOCIATED FACTOR 250 BAF250"/>
    <property type="match status" value="1"/>
</dbReference>
<dbReference type="STRING" id="7240.B4NSV5"/>
<dbReference type="GO" id="GO:0006338">
    <property type="term" value="P:chromatin remodeling"/>
    <property type="evidence" value="ECO:0007669"/>
    <property type="project" value="InterPro"/>
</dbReference>
<dbReference type="OrthoDB" id="8709537at2759"/>